<dbReference type="EMBL" id="CP131060">
    <property type="protein sequence ID" value="WNY26152.1"/>
    <property type="molecule type" value="Genomic_DNA"/>
</dbReference>
<evidence type="ECO:0000313" key="1">
    <source>
        <dbReference type="EMBL" id="WNY26152.1"/>
    </source>
</evidence>
<gene>
    <name evidence="1" type="ORF">MsAc7_17250</name>
</gene>
<reference evidence="1 2" key="1">
    <citation type="submission" date="2023-07" db="EMBL/GenBank/DDBJ databases">
        <title>Closed genoem sequence of Methanosarcinaceae archaeon Ac7.</title>
        <authorList>
            <person name="Poehlein A."/>
            <person name="Protasov E."/>
            <person name="Platt K."/>
            <person name="Reeh H."/>
            <person name="Daniel R."/>
            <person name="Brune A."/>
        </authorList>
    </citation>
    <scope>NUCLEOTIDE SEQUENCE [LARGE SCALE GENOMIC DNA]</scope>
    <source>
        <strain evidence="1 2">Ac7</strain>
    </source>
</reference>
<name>A0AA96ZWM4_9EURY</name>
<sequence>MTSKSDSVSYAQNFEKMHTLFSGTAADLRPFSEAGVNQSSSNDLQLPEYEFVRNRKRDINDLKAGDVAFYERSRDGKTVCYLIEDVFPFFPDGSDLQNAERIVVASELIRGEKDGGTVLQIFNARFLGGEAGVDLYYRAKTSRNGIEKSVATRQKLNAEKMMAGAV</sequence>
<dbReference type="RefSeq" id="WP_338102483.1">
    <property type="nucleotide sequence ID" value="NZ_CP131060.1"/>
</dbReference>
<proteinExistence type="predicted"/>
<dbReference type="Proteomes" id="UP001303587">
    <property type="component" value="Chromosome"/>
</dbReference>
<accession>A0AA96ZWM4</accession>
<organism evidence="1 2">
    <name type="scientific">Methanolapillus millepedarum</name>
    <dbReference type="NCBI Taxonomy" id="3028296"/>
    <lineage>
        <taxon>Archaea</taxon>
        <taxon>Methanobacteriati</taxon>
        <taxon>Methanobacteriota</taxon>
        <taxon>Stenosarchaea group</taxon>
        <taxon>Methanomicrobia</taxon>
        <taxon>Methanosarcinales</taxon>
        <taxon>Methanosarcinaceae</taxon>
        <taxon>Methanolapillus</taxon>
    </lineage>
</organism>
<evidence type="ECO:0000313" key="2">
    <source>
        <dbReference type="Proteomes" id="UP001303587"/>
    </source>
</evidence>
<dbReference type="AlphaFoldDB" id="A0AA96ZWM4"/>
<keyword evidence="2" id="KW-1185">Reference proteome</keyword>
<protein>
    <submittedName>
        <fullName evidence="1">Uncharacterized protein</fullName>
    </submittedName>
</protein>
<dbReference type="GeneID" id="89230820"/>